<evidence type="ECO:0000313" key="5">
    <source>
        <dbReference type="EMBL" id="KAK9683277.1"/>
    </source>
</evidence>
<dbReference type="GO" id="GO:0006364">
    <property type="term" value="P:rRNA processing"/>
    <property type="evidence" value="ECO:0007669"/>
    <property type="project" value="TreeGrafter"/>
</dbReference>
<feature type="compositionally biased region" description="Basic residues" evidence="3">
    <location>
        <begin position="55"/>
        <end position="67"/>
    </location>
</feature>
<evidence type="ECO:0000256" key="3">
    <source>
        <dbReference type="SAM" id="MobiDB-lite"/>
    </source>
</evidence>
<dbReference type="Proteomes" id="UP001443914">
    <property type="component" value="Unassembled WGS sequence"/>
</dbReference>
<dbReference type="InterPro" id="IPR040446">
    <property type="entry name" value="RRP7"/>
</dbReference>
<feature type="region of interest" description="Disordered" evidence="3">
    <location>
        <begin position="1"/>
        <end position="201"/>
    </location>
</feature>
<dbReference type="CDD" id="cd12951">
    <property type="entry name" value="RRP7_Rrp7A"/>
    <property type="match status" value="1"/>
</dbReference>
<protein>
    <recommendedName>
        <fullName evidence="4">Ribosomal RNA-processing protein 7 C-terminal domain-containing protein</fullName>
    </recommendedName>
</protein>
<feature type="compositionally biased region" description="Basic residues" evidence="3">
    <location>
        <begin position="103"/>
        <end position="112"/>
    </location>
</feature>
<dbReference type="InterPro" id="IPR024326">
    <property type="entry name" value="RRP7_C"/>
</dbReference>
<feature type="domain" description="Ribosomal RNA-processing protein 7 C-terminal" evidence="4">
    <location>
        <begin position="237"/>
        <end position="360"/>
    </location>
</feature>
<name>A0AAW1I3V1_SAPOF</name>
<feature type="compositionally biased region" description="Basic residues" evidence="3">
    <location>
        <begin position="136"/>
        <end position="148"/>
    </location>
</feature>
<feature type="compositionally biased region" description="Basic and acidic residues" evidence="3">
    <location>
        <begin position="16"/>
        <end position="25"/>
    </location>
</feature>
<keyword evidence="6" id="KW-1185">Reference proteome</keyword>
<sequence>MGTNKVVKRTKKMKKRGGELVDDGKSSGVVNVSKGNAKDDATEMNEDSVPEVVVKPRKSKKIRKIKKKDPLLSTEESNVVNAAEKYEPAEEDSSKGKKDNSKKARKNKRKHALVSDEQNTEVSVGEETEPVIDGSKRKKDKSKRSRKSKTNDTLVSSENITIANNTEDQPDAKEFSVGKNGKSKKAKKQKNASQSTVAEAKSVREIHEVAINEVYEIPSGDDDDSKGMKKWIKEYHERRPGIKVLQEQIDDFITAYDEQEEQAKREKEASLAEDGWTVVVHRKGGKKTTDTESGVAVGSVAEAAVREKMAKKKNKDVGLDFYRFQRKEANRSEIMKLQSKFEEDKKRIQQLRAARKFKPY</sequence>
<comment type="caution">
    <text evidence="5">The sequence shown here is derived from an EMBL/GenBank/DDBJ whole genome shotgun (WGS) entry which is preliminary data.</text>
</comment>
<feature type="compositionally biased region" description="Polar residues" evidence="3">
    <location>
        <begin position="151"/>
        <end position="167"/>
    </location>
</feature>
<comment type="similarity">
    <text evidence="1">Belongs to the RRP7 family.</text>
</comment>
<reference evidence="5" key="1">
    <citation type="submission" date="2024-03" db="EMBL/GenBank/DDBJ databases">
        <title>WGS assembly of Saponaria officinalis var. Norfolk2.</title>
        <authorList>
            <person name="Jenkins J."/>
            <person name="Shu S."/>
            <person name="Grimwood J."/>
            <person name="Barry K."/>
            <person name="Goodstein D."/>
            <person name="Schmutz J."/>
            <person name="Leebens-Mack J."/>
            <person name="Osbourn A."/>
        </authorList>
    </citation>
    <scope>NUCLEOTIDE SEQUENCE [LARGE SCALE GENOMIC DNA]</scope>
    <source>
        <strain evidence="5">JIC</strain>
    </source>
</reference>
<dbReference type="GO" id="GO:0000028">
    <property type="term" value="P:ribosomal small subunit assembly"/>
    <property type="evidence" value="ECO:0007669"/>
    <property type="project" value="TreeGrafter"/>
</dbReference>
<evidence type="ECO:0000256" key="2">
    <source>
        <dbReference type="SAM" id="Coils"/>
    </source>
</evidence>
<evidence type="ECO:0000256" key="1">
    <source>
        <dbReference type="ARBA" id="ARBA00006110"/>
    </source>
</evidence>
<dbReference type="AlphaFoldDB" id="A0AAW1I3V1"/>
<feature type="compositionally biased region" description="Basic residues" evidence="3">
    <location>
        <begin position="1"/>
        <end position="15"/>
    </location>
</feature>
<organism evidence="5 6">
    <name type="scientific">Saponaria officinalis</name>
    <name type="common">Common soapwort</name>
    <name type="synonym">Lychnis saponaria</name>
    <dbReference type="NCBI Taxonomy" id="3572"/>
    <lineage>
        <taxon>Eukaryota</taxon>
        <taxon>Viridiplantae</taxon>
        <taxon>Streptophyta</taxon>
        <taxon>Embryophyta</taxon>
        <taxon>Tracheophyta</taxon>
        <taxon>Spermatophyta</taxon>
        <taxon>Magnoliopsida</taxon>
        <taxon>eudicotyledons</taxon>
        <taxon>Gunneridae</taxon>
        <taxon>Pentapetalae</taxon>
        <taxon>Caryophyllales</taxon>
        <taxon>Caryophyllaceae</taxon>
        <taxon>Caryophylleae</taxon>
        <taxon>Saponaria</taxon>
    </lineage>
</organism>
<dbReference type="GO" id="GO:0032545">
    <property type="term" value="C:CURI complex"/>
    <property type="evidence" value="ECO:0007669"/>
    <property type="project" value="TreeGrafter"/>
</dbReference>
<feature type="compositionally biased region" description="Basic and acidic residues" evidence="3">
    <location>
        <begin position="84"/>
        <end position="102"/>
    </location>
</feature>
<dbReference type="PANTHER" id="PTHR13191">
    <property type="entry name" value="RIBOSOMAL RNA PROCESSING PROTEIN 7-RELATED"/>
    <property type="match status" value="1"/>
</dbReference>
<evidence type="ECO:0000313" key="6">
    <source>
        <dbReference type="Proteomes" id="UP001443914"/>
    </source>
</evidence>
<dbReference type="Pfam" id="PF12923">
    <property type="entry name" value="RRP7"/>
    <property type="match status" value="1"/>
</dbReference>
<feature type="compositionally biased region" description="Basic residues" evidence="3">
    <location>
        <begin position="181"/>
        <end position="190"/>
    </location>
</feature>
<dbReference type="GO" id="GO:0034456">
    <property type="term" value="C:UTP-C complex"/>
    <property type="evidence" value="ECO:0007669"/>
    <property type="project" value="TreeGrafter"/>
</dbReference>
<feature type="coiled-coil region" evidence="2">
    <location>
        <begin position="242"/>
        <end position="273"/>
    </location>
</feature>
<dbReference type="PANTHER" id="PTHR13191:SF0">
    <property type="entry name" value="RIBOSOMAL RNA-PROCESSING PROTEIN 7 HOMOLOG A-RELATED"/>
    <property type="match status" value="1"/>
</dbReference>
<gene>
    <name evidence="5" type="ORF">RND81_10G128500</name>
</gene>
<proteinExistence type="inferred from homology"/>
<dbReference type="EMBL" id="JBDFQZ010000010">
    <property type="protein sequence ID" value="KAK9683277.1"/>
    <property type="molecule type" value="Genomic_DNA"/>
</dbReference>
<evidence type="ECO:0000259" key="4">
    <source>
        <dbReference type="Pfam" id="PF12923"/>
    </source>
</evidence>
<keyword evidence="2" id="KW-0175">Coiled coil</keyword>
<dbReference type="Gene3D" id="6.10.250.1770">
    <property type="match status" value="1"/>
</dbReference>
<accession>A0AAW1I3V1</accession>